<evidence type="ECO:0008006" key="4">
    <source>
        <dbReference type="Google" id="ProtNLM"/>
    </source>
</evidence>
<gene>
    <name evidence="2" type="ORF">SAMN04488027_10262</name>
</gene>
<dbReference type="STRING" id="470826.SAMN04488027_10262"/>
<evidence type="ECO:0000313" key="2">
    <source>
        <dbReference type="EMBL" id="SDG46589.1"/>
    </source>
</evidence>
<feature type="chain" id="PRO_5011729834" description="DKNYY family protein" evidence="1">
    <location>
        <begin position="21"/>
        <end position="300"/>
    </location>
</feature>
<feature type="signal peptide" evidence="1">
    <location>
        <begin position="1"/>
        <end position="20"/>
    </location>
</feature>
<dbReference type="AlphaFoldDB" id="A0A1G7UHP5"/>
<dbReference type="Proteomes" id="UP000199296">
    <property type="component" value="Unassembled WGS sequence"/>
</dbReference>
<dbReference type="Pfam" id="PF20311">
    <property type="entry name" value="DUF6607"/>
    <property type="match status" value="1"/>
</dbReference>
<dbReference type="EMBL" id="FNCW01000002">
    <property type="protein sequence ID" value="SDG46589.1"/>
    <property type="molecule type" value="Genomic_DNA"/>
</dbReference>
<organism evidence="2 3">
    <name type="scientific">Psychroflexus sediminis</name>
    <dbReference type="NCBI Taxonomy" id="470826"/>
    <lineage>
        <taxon>Bacteria</taxon>
        <taxon>Pseudomonadati</taxon>
        <taxon>Bacteroidota</taxon>
        <taxon>Flavobacteriia</taxon>
        <taxon>Flavobacteriales</taxon>
        <taxon>Flavobacteriaceae</taxon>
        <taxon>Psychroflexus</taxon>
    </lineage>
</organism>
<evidence type="ECO:0000256" key="1">
    <source>
        <dbReference type="SAM" id="SignalP"/>
    </source>
</evidence>
<evidence type="ECO:0000313" key="3">
    <source>
        <dbReference type="Proteomes" id="UP000199296"/>
    </source>
</evidence>
<name>A0A1G7UHP5_9FLAO</name>
<sequence length="300" mass="35733">MKTFLTFLSLLLLQSLSSQTKLEQDRQAIKAMCGCYEVQFNFSETFKHAQDSTYTPSPDKIAGGLEWVQLVEDESDKIAMQHLLIVGPEERKQIVKHWRQDWLYQNQHLYVYDANKHWKYQELPYDEVIGQWTQKVYQVDDSPRYEGTASWVHVDGKHYWENTTPAPLPRREFSIRDDYNITLRTNRHELTDFGWVHDQDNKKILKTEDGQEIVLADEKGYNTYTRVEDSKCKAAQDWWTKHSNYWAGVRAEWQSVFENKESLSMLKSIDDKPLFMHMFELQDQEYNSQKIKNQIRAFLK</sequence>
<dbReference type="InterPro" id="IPR046715">
    <property type="entry name" value="DUF6607"/>
</dbReference>
<dbReference type="OrthoDB" id="8564954at2"/>
<accession>A0A1G7UHP5</accession>
<protein>
    <recommendedName>
        <fullName evidence="4">DKNYY family protein</fullName>
    </recommendedName>
</protein>
<reference evidence="2 3" key="1">
    <citation type="submission" date="2016-10" db="EMBL/GenBank/DDBJ databases">
        <authorList>
            <person name="de Groot N.N."/>
        </authorList>
    </citation>
    <scope>NUCLEOTIDE SEQUENCE [LARGE SCALE GENOMIC DNA]</scope>
    <source>
        <strain evidence="2 3">DSM 19803</strain>
    </source>
</reference>
<keyword evidence="3" id="KW-1185">Reference proteome</keyword>
<keyword evidence="1" id="KW-0732">Signal</keyword>
<proteinExistence type="predicted"/>
<dbReference type="RefSeq" id="WP_093364864.1">
    <property type="nucleotide sequence ID" value="NZ_FNCW01000002.1"/>
</dbReference>